<feature type="compositionally biased region" description="Polar residues" evidence="1">
    <location>
        <begin position="71"/>
        <end position="103"/>
    </location>
</feature>
<accession>A0A6A5QY29</accession>
<sequence length="523" mass="56521">MTLPPKHIPPEVHAKWLALRQKHEEDSTDFQCQVKKNRAEFESRVEKARKALLERHINEERDFWSKAGQVPKNTASATKTNPKQPRVTAKSTAKSSRQTTTAAKTPASRPATPNDRARPSNAPAKASQGPKSSQVLPTAPKRRKQQPKKNGVLEVIDLISDDEESPTPAKKTRATSVSVATGNAHKQPIVHESDSQEFASHNRAPKKPSFAIPGATLELFGSPSTKHMHGVQYAPLHIKGEIDLMSSARPIEPTPPQPMPPQIQFHGVPGSVPSTLFTFPPQASTSTPQAGVSGIMSRLTPPSTPGFGASRSDHLSSVFPARAATAMPHSDQALAAPPHFTFPSYQQPGRFGPGSTANPAPPLSPFPFQTKSASGLSSPLARAAVPDIHGRCQTAEQPHDASQNATRREPAQEIRTGEPSSRVRQHECPMPDAPAPTTASSFPSSGDRMAGDRALDRTRSRVEDAGASEIDIGTSSSFLFVRVFFSASSRLMHVKRMGWGGIGSHARSVGYHVSWDARWTVRR</sequence>
<name>A0A6A5QY29_AMPQU</name>
<gene>
    <name evidence="2" type="ORF">BDU57DRAFT_527483</name>
</gene>
<protein>
    <submittedName>
        <fullName evidence="2">Uncharacterized protein</fullName>
    </submittedName>
</protein>
<dbReference type="OrthoDB" id="3801602at2759"/>
<feature type="region of interest" description="Disordered" evidence="1">
    <location>
        <begin position="393"/>
        <end position="451"/>
    </location>
</feature>
<evidence type="ECO:0000313" key="2">
    <source>
        <dbReference type="EMBL" id="KAF1919476.1"/>
    </source>
</evidence>
<evidence type="ECO:0000256" key="1">
    <source>
        <dbReference type="SAM" id="MobiDB-lite"/>
    </source>
</evidence>
<evidence type="ECO:0000313" key="3">
    <source>
        <dbReference type="Proteomes" id="UP000800096"/>
    </source>
</evidence>
<feature type="compositionally biased region" description="Low complexity" evidence="1">
    <location>
        <begin position="435"/>
        <end position="445"/>
    </location>
</feature>
<keyword evidence="3" id="KW-1185">Reference proteome</keyword>
<feature type="compositionally biased region" description="Basic and acidic residues" evidence="1">
    <location>
        <begin position="406"/>
        <end position="416"/>
    </location>
</feature>
<feature type="compositionally biased region" description="Polar residues" evidence="1">
    <location>
        <begin position="394"/>
        <end position="405"/>
    </location>
</feature>
<proteinExistence type="predicted"/>
<dbReference type="AlphaFoldDB" id="A0A6A5QY29"/>
<organism evidence="2 3">
    <name type="scientific">Ampelomyces quisqualis</name>
    <name type="common">Powdery mildew agent</name>
    <dbReference type="NCBI Taxonomy" id="50730"/>
    <lineage>
        <taxon>Eukaryota</taxon>
        <taxon>Fungi</taxon>
        <taxon>Dikarya</taxon>
        <taxon>Ascomycota</taxon>
        <taxon>Pezizomycotina</taxon>
        <taxon>Dothideomycetes</taxon>
        <taxon>Pleosporomycetidae</taxon>
        <taxon>Pleosporales</taxon>
        <taxon>Pleosporineae</taxon>
        <taxon>Phaeosphaeriaceae</taxon>
        <taxon>Ampelomyces</taxon>
    </lineage>
</organism>
<dbReference type="Proteomes" id="UP000800096">
    <property type="component" value="Unassembled WGS sequence"/>
</dbReference>
<dbReference type="EMBL" id="ML979133">
    <property type="protein sequence ID" value="KAF1919476.1"/>
    <property type="molecule type" value="Genomic_DNA"/>
</dbReference>
<feature type="region of interest" description="Disordered" evidence="1">
    <location>
        <begin position="61"/>
        <end position="183"/>
    </location>
</feature>
<reference evidence="2" key="1">
    <citation type="journal article" date="2020" name="Stud. Mycol.">
        <title>101 Dothideomycetes genomes: a test case for predicting lifestyles and emergence of pathogens.</title>
        <authorList>
            <person name="Haridas S."/>
            <person name="Albert R."/>
            <person name="Binder M."/>
            <person name="Bloem J."/>
            <person name="Labutti K."/>
            <person name="Salamov A."/>
            <person name="Andreopoulos B."/>
            <person name="Baker S."/>
            <person name="Barry K."/>
            <person name="Bills G."/>
            <person name="Bluhm B."/>
            <person name="Cannon C."/>
            <person name="Castanera R."/>
            <person name="Culley D."/>
            <person name="Daum C."/>
            <person name="Ezra D."/>
            <person name="Gonzalez J."/>
            <person name="Henrissat B."/>
            <person name="Kuo A."/>
            <person name="Liang C."/>
            <person name="Lipzen A."/>
            <person name="Lutzoni F."/>
            <person name="Magnuson J."/>
            <person name="Mondo S."/>
            <person name="Nolan M."/>
            <person name="Ohm R."/>
            <person name="Pangilinan J."/>
            <person name="Park H.-J."/>
            <person name="Ramirez L."/>
            <person name="Alfaro M."/>
            <person name="Sun H."/>
            <person name="Tritt A."/>
            <person name="Yoshinaga Y."/>
            <person name="Zwiers L.-H."/>
            <person name="Turgeon B."/>
            <person name="Goodwin S."/>
            <person name="Spatafora J."/>
            <person name="Crous P."/>
            <person name="Grigoriev I."/>
        </authorList>
    </citation>
    <scope>NUCLEOTIDE SEQUENCE</scope>
    <source>
        <strain evidence="2">HMLAC05119</strain>
    </source>
</reference>